<evidence type="ECO:0000256" key="2">
    <source>
        <dbReference type="ARBA" id="ARBA00010788"/>
    </source>
</evidence>
<evidence type="ECO:0008006" key="10">
    <source>
        <dbReference type="Google" id="ProtNLM"/>
    </source>
</evidence>
<keyword evidence="5" id="KW-0508">mRNA splicing</keyword>
<dbReference type="InterPro" id="IPR008409">
    <property type="entry name" value="SPF27"/>
</dbReference>
<dbReference type="PANTHER" id="PTHR13296">
    <property type="entry name" value="BCAS2 PROTEIN"/>
    <property type="match status" value="1"/>
</dbReference>
<dbReference type="GO" id="GO:0006397">
    <property type="term" value="P:mRNA processing"/>
    <property type="evidence" value="ECO:0007669"/>
    <property type="project" value="UniProtKB-KW"/>
</dbReference>
<evidence type="ECO:0000313" key="8">
    <source>
        <dbReference type="EMBL" id="KZP00891.1"/>
    </source>
</evidence>
<dbReference type="GO" id="GO:0000974">
    <property type="term" value="C:Prp19 complex"/>
    <property type="evidence" value="ECO:0007669"/>
    <property type="project" value="TreeGrafter"/>
</dbReference>
<comment type="subcellular location">
    <subcellularLocation>
        <location evidence="1">Nucleus</location>
    </subcellularLocation>
</comment>
<dbReference type="Pfam" id="PF05700">
    <property type="entry name" value="BCAS2"/>
    <property type="match status" value="1"/>
</dbReference>
<evidence type="ECO:0000256" key="1">
    <source>
        <dbReference type="ARBA" id="ARBA00004123"/>
    </source>
</evidence>
<reference evidence="8 9" key="1">
    <citation type="journal article" date="2016" name="Mol. Biol. Evol.">
        <title>Comparative Genomics of Early-Diverging Mushroom-Forming Fungi Provides Insights into the Origins of Lignocellulose Decay Capabilities.</title>
        <authorList>
            <person name="Nagy L.G."/>
            <person name="Riley R."/>
            <person name="Tritt A."/>
            <person name="Adam C."/>
            <person name="Daum C."/>
            <person name="Floudas D."/>
            <person name="Sun H."/>
            <person name="Yadav J.S."/>
            <person name="Pangilinan J."/>
            <person name="Larsson K.H."/>
            <person name="Matsuura K."/>
            <person name="Barry K."/>
            <person name="Labutti K."/>
            <person name="Kuo R."/>
            <person name="Ohm R.A."/>
            <person name="Bhattacharya S.S."/>
            <person name="Shirouzu T."/>
            <person name="Yoshinaga Y."/>
            <person name="Martin F.M."/>
            <person name="Grigoriev I.V."/>
            <person name="Hibbett D.S."/>
        </authorList>
    </citation>
    <scope>NUCLEOTIDE SEQUENCE [LARGE SCALE GENOMIC DNA]</scope>
    <source>
        <strain evidence="8 9">TUFC12733</strain>
    </source>
</reference>
<feature type="non-terminal residue" evidence="8">
    <location>
        <position position="195"/>
    </location>
</feature>
<proteinExistence type="inferred from homology"/>
<evidence type="ECO:0000256" key="7">
    <source>
        <dbReference type="SAM" id="MobiDB-lite"/>
    </source>
</evidence>
<evidence type="ECO:0000256" key="4">
    <source>
        <dbReference type="ARBA" id="ARBA00022728"/>
    </source>
</evidence>
<sequence length="195" mass="21903">LDNLPYYDRDLEVQPQLKEKVGRLLPPSSASVPDDDPRLPPLPELFASNPLLKAELDRVSAHKPLNALDTSRYTLPSPPPGASEEDWLHALDNAKSQLEHQLNRQSNISLLQTYGANAWRVANYRTEADVERFGRLLERLREDVTGVNRGRKASHTAIGKQLTSLEGRWTELISSLLQIELANVALEAELEGLRR</sequence>
<gene>
    <name evidence="8" type="ORF">CALVIDRAFT_456980</name>
</gene>
<organism evidence="8 9">
    <name type="scientific">Calocera viscosa (strain TUFC12733)</name>
    <dbReference type="NCBI Taxonomy" id="1330018"/>
    <lineage>
        <taxon>Eukaryota</taxon>
        <taxon>Fungi</taxon>
        <taxon>Dikarya</taxon>
        <taxon>Basidiomycota</taxon>
        <taxon>Agaricomycotina</taxon>
        <taxon>Dacrymycetes</taxon>
        <taxon>Dacrymycetales</taxon>
        <taxon>Dacrymycetaceae</taxon>
        <taxon>Calocera</taxon>
    </lineage>
</organism>
<evidence type="ECO:0000313" key="9">
    <source>
        <dbReference type="Proteomes" id="UP000076738"/>
    </source>
</evidence>
<evidence type="ECO:0000256" key="3">
    <source>
        <dbReference type="ARBA" id="ARBA00022664"/>
    </source>
</evidence>
<keyword evidence="6" id="KW-0539">Nucleus</keyword>
<dbReference type="GO" id="GO:0071011">
    <property type="term" value="C:precatalytic spliceosome"/>
    <property type="evidence" value="ECO:0007669"/>
    <property type="project" value="TreeGrafter"/>
</dbReference>
<keyword evidence="4" id="KW-0747">Spliceosome</keyword>
<name>A0A167RGU0_CALVF</name>
<comment type="similarity">
    <text evidence="2">Belongs to the SPF27 family.</text>
</comment>
<evidence type="ECO:0000256" key="5">
    <source>
        <dbReference type="ARBA" id="ARBA00023187"/>
    </source>
</evidence>
<feature type="region of interest" description="Disordered" evidence="7">
    <location>
        <begin position="20"/>
        <end position="40"/>
    </location>
</feature>
<dbReference type="AlphaFoldDB" id="A0A167RGU0"/>
<dbReference type="GO" id="GO:0071013">
    <property type="term" value="C:catalytic step 2 spliceosome"/>
    <property type="evidence" value="ECO:0007669"/>
    <property type="project" value="TreeGrafter"/>
</dbReference>
<keyword evidence="3" id="KW-0507">mRNA processing</keyword>
<accession>A0A167RGU0</accession>
<dbReference type="GO" id="GO:0008380">
    <property type="term" value="P:RNA splicing"/>
    <property type="evidence" value="ECO:0007669"/>
    <property type="project" value="UniProtKB-KW"/>
</dbReference>
<keyword evidence="9" id="KW-1185">Reference proteome</keyword>
<dbReference type="OrthoDB" id="205794at2759"/>
<dbReference type="PANTHER" id="PTHR13296:SF0">
    <property type="entry name" value="PRE-MRNA-SPLICING FACTOR SPF27"/>
    <property type="match status" value="1"/>
</dbReference>
<dbReference type="EMBL" id="KV417268">
    <property type="protein sequence ID" value="KZP00891.1"/>
    <property type="molecule type" value="Genomic_DNA"/>
</dbReference>
<dbReference type="Proteomes" id="UP000076738">
    <property type="component" value="Unassembled WGS sequence"/>
</dbReference>
<protein>
    <recommendedName>
        <fullName evidence="10">Breast carcinoma amplified sequence 2</fullName>
    </recommendedName>
</protein>
<evidence type="ECO:0000256" key="6">
    <source>
        <dbReference type="ARBA" id="ARBA00023242"/>
    </source>
</evidence>
<dbReference type="STRING" id="1330018.A0A167RGU0"/>
<feature type="non-terminal residue" evidence="8">
    <location>
        <position position="1"/>
    </location>
</feature>